<evidence type="ECO:0000313" key="2">
    <source>
        <dbReference type="Proteomes" id="UP001187192"/>
    </source>
</evidence>
<comment type="caution">
    <text evidence="1">The sequence shown here is derived from an EMBL/GenBank/DDBJ whole genome shotgun (WGS) entry which is preliminary data.</text>
</comment>
<proteinExistence type="predicted"/>
<protein>
    <submittedName>
        <fullName evidence="1">Uncharacterized protein</fullName>
    </submittedName>
</protein>
<keyword evidence="2" id="KW-1185">Reference proteome</keyword>
<organism evidence="1 2">
    <name type="scientific">Ficus carica</name>
    <name type="common">Common fig</name>
    <dbReference type="NCBI Taxonomy" id="3494"/>
    <lineage>
        <taxon>Eukaryota</taxon>
        <taxon>Viridiplantae</taxon>
        <taxon>Streptophyta</taxon>
        <taxon>Embryophyta</taxon>
        <taxon>Tracheophyta</taxon>
        <taxon>Spermatophyta</taxon>
        <taxon>Magnoliopsida</taxon>
        <taxon>eudicotyledons</taxon>
        <taxon>Gunneridae</taxon>
        <taxon>Pentapetalae</taxon>
        <taxon>rosids</taxon>
        <taxon>fabids</taxon>
        <taxon>Rosales</taxon>
        <taxon>Moraceae</taxon>
        <taxon>Ficeae</taxon>
        <taxon>Ficus</taxon>
    </lineage>
</organism>
<dbReference type="AlphaFoldDB" id="A0AA88DCS2"/>
<dbReference type="Proteomes" id="UP001187192">
    <property type="component" value="Unassembled WGS sequence"/>
</dbReference>
<dbReference type="EMBL" id="BTGU01000052">
    <property type="protein sequence ID" value="GMN54653.1"/>
    <property type="molecule type" value="Genomic_DNA"/>
</dbReference>
<name>A0AA88DCS2_FICCA</name>
<sequence>MKGLGGSSSPMAGWGLVVFRGVVGSVADRRLRLSSSWLGCPLPRIADLGRGGPHHRKRGA</sequence>
<accession>A0AA88DCS2</accession>
<reference evidence="1" key="1">
    <citation type="submission" date="2023-07" db="EMBL/GenBank/DDBJ databases">
        <title>draft genome sequence of fig (Ficus carica).</title>
        <authorList>
            <person name="Takahashi T."/>
            <person name="Nishimura K."/>
        </authorList>
    </citation>
    <scope>NUCLEOTIDE SEQUENCE</scope>
</reference>
<gene>
    <name evidence="1" type="ORF">TIFTF001_023773</name>
</gene>
<evidence type="ECO:0000313" key="1">
    <source>
        <dbReference type="EMBL" id="GMN54653.1"/>
    </source>
</evidence>